<dbReference type="Proteomes" id="UP001153636">
    <property type="component" value="Chromosome 8"/>
</dbReference>
<dbReference type="Pfam" id="PF16486">
    <property type="entry name" value="ArgoN"/>
    <property type="match status" value="1"/>
</dbReference>
<feature type="domain" description="Piwi" evidence="3">
    <location>
        <begin position="670"/>
        <end position="975"/>
    </location>
</feature>
<dbReference type="Pfam" id="PF08699">
    <property type="entry name" value="ArgoL1"/>
    <property type="match status" value="1"/>
</dbReference>
<dbReference type="Pfam" id="PF02170">
    <property type="entry name" value="PAZ"/>
    <property type="match status" value="1"/>
</dbReference>
<dbReference type="PROSITE" id="PS50822">
    <property type="entry name" value="PIWI"/>
    <property type="match status" value="1"/>
</dbReference>
<evidence type="ECO:0000256" key="1">
    <source>
        <dbReference type="SAM" id="MobiDB-lite"/>
    </source>
</evidence>
<dbReference type="CDD" id="cd02846">
    <property type="entry name" value="PAZ_argonaute_like"/>
    <property type="match status" value="1"/>
</dbReference>
<accession>A0A9P0GLP0</accession>
<name>A0A9P0GLP0_9CUCU</name>
<dbReference type="OrthoDB" id="10252740at2759"/>
<evidence type="ECO:0000313" key="5">
    <source>
        <dbReference type="Proteomes" id="UP001153636"/>
    </source>
</evidence>
<dbReference type="Gene3D" id="3.30.420.10">
    <property type="entry name" value="Ribonuclease H-like superfamily/Ribonuclease H"/>
    <property type="match status" value="1"/>
</dbReference>
<dbReference type="EMBL" id="OV651820">
    <property type="protein sequence ID" value="CAH1114306.1"/>
    <property type="molecule type" value="Genomic_DNA"/>
</dbReference>
<dbReference type="PROSITE" id="PS50821">
    <property type="entry name" value="PAZ"/>
    <property type="match status" value="1"/>
</dbReference>
<feature type="compositionally biased region" description="Basic and acidic residues" evidence="1">
    <location>
        <begin position="39"/>
        <end position="52"/>
    </location>
</feature>
<keyword evidence="5" id="KW-1185">Reference proteome</keyword>
<proteinExistence type="predicted"/>
<evidence type="ECO:0000313" key="4">
    <source>
        <dbReference type="EMBL" id="CAH1114306.1"/>
    </source>
</evidence>
<dbReference type="SUPFAM" id="SSF101690">
    <property type="entry name" value="PAZ domain"/>
    <property type="match status" value="1"/>
</dbReference>
<reference evidence="4" key="1">
    <citation type="submission" date="2022-01" db="EMBL/GenBank/DDBJ databases">
        <authorList>
            <person name="King R."/>
        </authorList>
    </citation>
    <scope>NUCLEOTIDE SEQUENCE</scope>
</reference>
<dbReference type="InterPro" id="IPR032472">
    <property type="entry name" value="ArgoL2"/>
</dbReference>
<dbReference type="Gene3D" id="2.170.260.10">
    <property type="entry name" value="paz domain"/>
    <property type="match status" value="1"/>
</dbReference>
<evidence type="ECO:0000259" key="3">
    <source>
        <dbReference type="PROSITE" id="PS50822"/>
    </source>
</evidence>
<gene>
    <name evidence="4" type="ORF">PSYICH_LOCUS14839</name>
</gene>
<feature type="compositionally biased region" description="Basic residues" evidence="1">
    <location>
        <begin position="1"/>
        <end position="12"/>
    </location>
</feature>
<feature type="compositionally biased region" description="Polar residues" evidence="1">
    <location>
        <begin position="57"/>
        <end position="96"/>
    </location>
</feature>
<dbReference type="GO" id="GO:0003723">
    <property type="term" value="F:RNA binding"/>
    <property type="evidence" value="ECO:0007669"/>
    <property type="project" value="InterPro"/>
</dbReference>
<dbReference type="InterPro" id="IPR045246">
    <property type="entry name" value="Piwi_ago-like"/>
</dbReference>
<dbReference type="SMART" id="SM00950">
    <property type="entry name" value="Piwi"/>
    <property type="match status" value="1"/>
</dbReference>
<dbReference type="SUPFAM" id="SSF53098">
    <property type="entry name" value="Ribonuclease H-like"/>
    <property type="match status" value="1"/>
</dbReference>
<dbReference type="InterPro" id="IPR012337">
    <property type="entry name" value="RNaseH-like_sf"/>
</dbReference>
<dbReference type="InterPro" id="IPR036085">
    <property type="entry name" value="PAZ_dom_sf"/>
</dbReference>
<feature type="compositionally biased region" description="Polar residues" evidence="1">
    <location>
        <begin position="121"/>
        <end position="141"/>
    </location>
</feature>
<dbReference type="InterPro" id="IPR003100">
    <property type="entry name" value="PAZ_dom"/>
</dbReference>
<feature type="compositionally biased region" description="Basic and acidic residues" evidence="1">
    <location>
        <begin position="97"/>
        <end position="120"/>
    </location>
</feature>
<dbReference type="PANTHER" id="PTHR22891">
    <property type="entry name" value="EUKARYOTIC TRANSLATION INITIATION FACTOR 2C"/>
    <property type="match status" value="1"/>
</dbReference>
<feature type="region of interest" description="Disordered" evidence="1">
    <location>
        <begin position="1"/>
        <end position="196"/>
    </location>
</feature>
<dbReference type="GO" id="GO:0034587">
    <property type="term" value="P:piRNA processing"/>
    <property type="evidence" value="ECO:0007669"/>
    <property type="project" value="UniProtKB-ARBA"/>
</dbReference>
<dbReference type="CDD" id="cd04657">
    <property type="entry name" value="Piwi_ago-like"/>
    <property type="match status" value="1"/>
</dbReference>
<dbReference type="Gene3D" id="3.40.50.2300">
    <property type="match status" value="1"/>
</dbReference>
<feature type="domain" description="PAZ" evidence="2">
    <location>
        <begin position="394"/>
        <end position="508"/>
    </location>
</feature>
<dbReference type="InterPro" id="IPR032474">
    <property type="entry name" value="Argonaute_N"/>
</dbReference>
<organism evidence="4 5">
    <name type="scientific">Psylliodes chrysocephalus</name>
    <dbReference type="NCBI Taxonomy" id="3402493"/>
    <lineage>
        <taxon>Eukaryota</taxon>
        <taxon>Metazoa</taxon>
        <taxon>Ecdysozoa</taxon>
        <taxon>Arthropoda</taxon>
        <taxon>Hexapoda</taxon>
        <taxon>Insecta</taxon>
        <taxon>Pterygota</taxon>
        <taxon>Neoptera</taxon>
        <taxon>Endopterygota</taxon>
        <taxon>Coleoptera</taxon>
        <taxon>Polyphaga</taxon>
        <taxon>Cucujiformia</taxon>
        <taxon>Chrysomeloidea</taxon>
        <taxon>Chrysomelidae</taxon>
        <taxon>Galerucinae</taxon>
        <taxon>Alticini</taxon>
        <taxon>Psylliodes</taxon>
    </lineage>
</organism>
<sequence>MGKGKKPGNRKFRPLEEGDLTPAAQQETSPSSSTTTRQQKPDQGKKRTEIFEHGNLTRRSAQGEGQSWFSTRQEIPSQQETASRQETASSSVTSQFKKIDLDEGKTNAGEEKQSNKDHKQYSSTIPQKMSETQQPWQGQKPSDQEAWRSQGGKKKDVQKKKTPSGISKELQPQSQTKKQTGISVKNQPPSENKYVEPGEAKYQLLIPKPGRLGKRIRVETNYFKIDLGNLQTVYHYDVKITPEHKRIFRNVMEKFGLENFPSIPFAYDNKYNLYTVKKLKDIVGETAFEERQYNVQVKFARVVDLAPLHDLAKSQITPREALQVVDIVLRSSPSVSLLRAGRSFFFTPGADPVNLEDGMELRNGFYQSAVRGQCIYLNVDVAHKAVPKNMKLTEAISDFFDNRFKKFDLTKGLDDTKFQKFNAFVERIRISYQLPNKPSSKRSYTINGLKRPAKYQRFRLDNGKELTVENYFKNEKGYVIRYPNLPTVWVGNRDRCIYLPLELCIIEKDQMIKKELTPANTRNMIMKTATGTRERKEKIKASIAKAQFNDHPVVQNFGFNVNDEFMQLDGRILQPPMLLYKNNNTATPERGQWFKSKNHQFQYSVDIKNWTIIACTDERGNSFDVSELRRLANMIQKTRELNLPAPGHIEIVGNIKTFFLETIKGQNYDIIFVVVPDQSTECYPLVKKAAELYTNCLTQCIKFKTANAILRDSRTGPQTIANIMLKVNMKLNGINHTLKQLPKVLENCMVMGADVTHPAPGSKIKPSVAAVTASYDSQASQYTFRWRLQGPRVEMIQDMEAIVRELLLECRQNTKTLPKTIIYFRDGVSDGEYDKVVENEVQDIKAACFRLDQNYRPKITCIVVQKRHHTRLFPVNEGDSEDKNFNVPAGTCVDTEITHPYMQEYYLVSHASIKGVARPTKYTTLVDDNKLSNDDLEQLTYYLCHLYSRCNRSVSYPAPTYNAHLAAARAKVYIHNEELNFDNLDHSYAGLMKTFTIRQTNPMYFI</sequence>
<feature type="compositionally biased region" description="Polar residues" evidence="1">
    <location>
        <begin position="170"/>
        <end position="190"/>
    </location>
</feature>
<protein>
    <submittedName>
        <fullName evidence="4">Uncharacterized protein</fullName>
    </submittedName>
</protein>
<evidence type="ECO:0000259" key="2">
    <source>
        <dbReference type="PROSITE" id="PS50821"/>
    </source>
</evidence>
<dbReference type="AlphaFoldDB" id="A0A9P0GLP0"/>
<feature type="compositionally biased region" description="Low complexity" evidence="1">
    <location>
        <begin position="25"/>
        <end position="38"/>
    </location>
</feature>
<dbReference type="InterPro" id="IPR003165">
    <property type="entry name" value="Piwi"/>
</dbReference>
<dbReference type="Pfam" id="PF16488">
    <property type="entry name" value="ArgoL2"/>
    <property type="match status" value="1"/>
</dbReference>
<dbReference type="InterPro" id="IPR036397">
    <property type="entry name" value="RNaseH_sf"/>
</dbReference>
<dbReference type="InterPro" id="IPR014811">
    <property type="entry name" value="ArgoL1"/>
</dbReference>
<dbReference type="SMART" id="SM01163">
    <property type="entry name" value="DUF1785"/>
    <property type="match status" value="1"/>
</dbReference>
<dbReference type="Pfam" id="PF02171">
    <property type="entry name" value="Piwi"/>
    <property type="match status" value="1"/>
</dbReference>